<accession>A0A9Q3JVI7</accession>
<feature type="region of interest" description="Disordered" evidence="2">
    <location>
        <begin position="61"/>
        <end position="107"/>
    </location>
</feature>
<sequence>MSFNYYNSSSSGEFAESSELVLLQVVNQQYERIRQLEQKIDSHDKNLEALLNKFNLQEEKRNTLAKSKGKETQMQRFRSKSRNKPKPHKDSPTNVLANNQNTTLKTPHKQNQILYQQVSTSSQKQSPNQVLQSEISEGFQPTKKEFCKHIKLLWGLSYQTSVPMSPDYTMLKEFNTCFYFLSDIVTQSENPNTLPLVRLEEIITLRNTPLGKKKIGNAIIHMTYFLIKYVVEFLARLGICHWAPELNEASDTLYNKACRVSILQTFCQIAISAAYEYMNINLVYLENIQLLTNVYNHSVHWYMAQQLKKEAKEAGKHAKDQERRAVLQYRLRVSNS</sequence>
<organism evidence="3 4">
    <name type="scientific">Austropuccinia psidii MF-1</name>
    <dbReference type="NCBI Taxonomy" id="1389203"/>
    <lineage>
        <taxon>Eukaryota</taxon>
        <taxon>Fungi</taxon>
        <taxon>Dikarya</taxon>
        <taxon>Basidiomycota</taxon>
        <taxon>Pucciniomycotina</taxon>
        <taxon>Pucciniomycetes</taxon>
        <taxon>Pucciniales</taxon>
        <taxon>Sphaerophragmiaceae</taxon>
        <taxon>Austropuccinia</taxon>
    </lineage>
</organism>
<dbReference type="OrthoDB" id="2505488at2759"/>
<gene>
    <name evidence="3" type="ORF">O181_108556</name>
</gene>
<comment type="caution">
    <text evidence="3">The sequence shown here is derived from an EMBL/GenBank/DDBJ whole genome shotgun (WGS) entry which is preliminary data.</text>
</comment>
<protein>
    <submittedName>
        <fullName evidence="3">Uncharacterized protein</fullName>
    </submittedName>
</protein>
<feature type="compositionally biased region" description="Polar residues" evidence="2">
    <location>
        <begin position="92"/>
        <end position="107"/>
    </location>
</feature>
<evidence type="ECO:0000313" key="3">
    <source>
        <dbReference type="EMBL" id="MBW0568841.1"/>
    </source>
</evidence>
<keyword evidence="1" id="KW-0175">Coiled coil</keyword>
<proteinExistence type="predicted"/>
<feature type="coiled-coil region" evidence="1">
    <location>
        <begin position="26"/>
        <end position="60"/>
    </location>
</feature>
<feature type="compositionally biased region" description="Basic and acidic residues" evidence="2">
    <location>
        <begin position="61"/>
        <end position="73"/>
    </location>
</feature>
<dbReference type="AlphaFoldDB" id="A0A9Q3JVI7"/>
<evidence type="ECO:0000256" key="2">
    <source>
        <dbReference type="SAM" id="MobiDB-lite"/>
    </source>
</evidence>
<dbReference type="Proteomes" id="UP000765509">
    <property type="component" value="Unassembled WGS sequence"/>
</dbReference>
<reference evidence="3" key="1">
    <citation type="submission" date="2021-03" db="EMBL/GenBank/DDBJ databases">
        <title>Draft genome sequence of rust myrtle Austropuccinia psidii MF-1, a brazilian biotype.</title>
        <authorList>
            <person name="Quecine M.C."/>
            <person name="Pachon D.M.R."/>
            <person name="Bonatelli M.L."/>
            <person name="Correr F.H."/>
            <person name="Franceschini L.M."/>
            <person name="Leite T.F."/>
            <person name="Margarido G.R.A."/>
            <person name="Almeida C.A."/>
            <person name="Ferrarezi J.A."/>
            <person name="Labate C.A."/>
        </authorList>
    </citation>
    <scope>NUCLEOTIDE SEQUENCE</scope>
    <source>
        <strain evidence="3">MF-1</strain>
    </source>
</reference>
<evidence type="ECO:0000256" key="1">
    <source>
        <dbReference type="SAM" id="Coils"/>
    </source>
</evidence>
<evidence type="ECO:0000313" key="4">
    <source>
        <dbReference type="Proteomes" id="UP000765509"/>
    </source>
</evidence>
<keyword evidence="4" id="KW-1185">Reference proteome</keyword>
<name>A0A9Q3JVI7_9BASI</name>
<feature type="compositionally biased region" description="Basic residues" evidence="2">
    <location>
        <begin position="77"/>
        <end position="87"/>
    </location>
</feature>
<dbReference type="EMBL" id="AVOT02083347">
    <property type="protein sequence ID" value="MBW0568841.1"/>
    <property type="molecule type" value="Genomic_DNA"/>
</dbReference>